<dbReference type="AlphaFoldDB" id="A0A126Q0W7"/>
<dbReference type="Proteomes" id="UP000063991">
    <property type="component" value="Chromosome"/>
</dbReference>
<reference evidence="1 2" key="1">
    <citation type="submission" date="2015-12" db="EMBL/GenBank/DDBJ databases">
        <authorList>
            <person name="Shamseldin A."/>
            <person name="Moawad H."/>
            <person name="Abd El-Rahim W.M."/>
            <person name="Sadowsky M.J."/>
        </authorList>
    </citation>
    <scope>NUCLEOTIDE SEQUENCE [LARGE SCALE GENOMIC DNA]</scope>
    <source>
        <strain evidence="1 2">D7</strain>
    </source>
</reference>
<name>A0A126Q0W7_ALTMA</name>
<protein>
    <submittedName>
        <fullName evidence="1">Uncharacterized protein</fullName>
    </submittedName>
</protein>
<evidence type="ECO:0000313" key="1">
    <source>
        <dbReference type="EMBL" id="AMJ98680.1"/>
    </source>
</evidence>
<dbReference type="EMBL" id="CP014323">
    <property type="protein sequence ID" value="AMJ98680.1"/>
    <property type="molecule type" value="Genomic_DNA"/>
</dbReference>
<accession>A0A126Q0W7</accession>
<dbReference type="OrthoDB" id="6336164at2"/>
<organism evidence="1 2">
    <name type="scientific">Alteromonas macleodii</name>
    <name type="common">Pseudoalteromonas macleodii</name>
    <dbReference type="NCBI Taxonomy" id="28108"/>
    <lineage>
        <taxon>Bacteria</taxon>
        <taxon>Pseudomonadati</taxon>
        <taxon>Pseudomonadota</taxon>
        <taxon>Gammaproteobacteria</taxon>
        <taxon>Alteromonadales</taxon>
        <taxon>Alteromonadaceae</taxon>
        <taxon>Alteromonas/Salinimonas group</taxon>
        <taxon>Alteromonas</taxon>
    </lineage>
</organism>
<gene>
    <name evidence="1" type="ORF">AVL55_11180</name>
</gene>
<evidence type="ECO:0000313" key="2">
    <source>
        <dbReference type="Proteomes" id="UP000063991"/>
    </source>
</evidence>
<sequence>MSDQSLWQQFLHAQLNTFLSTLQEKDKVTNVNIDKLERDVLALGKSMGFIALRKHIKPQKLGEFEQSFTMFKAQKEQELWSDYLANHLLKFLSSIPESTYLKDKEALVNADSVTIKEWQTLAPKALYSAMRAWLPQASIKQFQNRYRAYKHRGIKRTDTIDVSPQTKTIIDMAKAELHASNYDEVFELLFSKHYNVSADSEVRAVKDQISDALPASKNLFLEEFMLRLNPNDRNRVKLLIEVAFNDGWDRAKTCRKRKGDPRAEALVDCSIFTTAANFSTDEGSD</sequence>
<dbReference type="RefSeq" id="WP_061095187.1">
    <property type="nucleotide sequence ID" value="NZ_CP014323.1"/>
</dbReference>
<proteinExistence type="predicted"/>